<evidence type="ECO:0000313" key="8">
    <source>
        <dbReference type="EMBL" id="TGY87529.1"/>
    </source>
</evidence>
<dbReference type="Pfam" id="PF13860">
    <property type="entry name" value="FlgD_ig"/>
    <property type="match status" value="1"/>
</dbReference>
<comment type="caution">
    <text evidence="8">The sequence shown here is derived from an EMBL/GenBank/DDBJ whole genome shotgun (WGS) entry which is preliminary data.</text>
</comment>
<reference evidence="8 9" key="1">
    <citation type="journal article" date="2017" name="Int. J. Syst. Evol. Microbiol.">
        <title>Marinicauda algicola sp. nov., isolated from a marine red alga Rhodosorus marinus.</title>
        <authorList>
            <person name="Jeong S.E."/>
            <person name="Jeon S.H."/>
            <person name="Chun B.H."/>
            <person name="Kim D.W."/>
            <person name="Jeon C.O."/>
        </authorList>
    </citation>
    <scope>NUCLEOTIDE SEQUENCE [LARGE SCALE GENOMIC DNA]</scope>
    <source>
        <strain evidence="8 9">JCM 31718</strain>
    </source>
</reference>
<dbReference type="GO" id="GO:0044781">
    <property type="term" value="P:bacterial-type flagellum organization"/>
    <property type="evidence" value="ECO:0007669"/>
    <property type="project" value="UniProtKB-UniRule"/>
</dbReference>
<dbReference type="Pfam" id="PF03963">
    <property type="entry name" value="FlgD"/>
    <property type="match status" value="1"/>
</dbReference>
<feature type="domain" description="FlgD/Vpr Ig-like" evidence="6">
    <location>
        <begin position="108"/>
        <end position="177"/>
    </location>
</feature>
<dbReference type="InterPro" id="IPR025965">
    <property type="entry name" value="FlgD/Vpr_Ig-like"/>
</dbReference>
<accession>A0A4V6RF34</accession>
<keyword evidence="8" id="KW-0282">Flagellum</keyword>
<dbReference type="EMBL" id="SRXW01000005">
    <property type="protein sequence ID" value="TGY87529.1"/>
    <property type="molecule type" value="Genomic_DNA"/>
</dbReference>
<dbReference type="InterPro" id="IPR005648">
    <property type="entry name" value="FlgD"/>
</dbReference>
<evidence type="ECO:0000256" key="3">
    <source>
        <dbReference type="ARBA" id="ARBA00022795"/>
    </source>
</evidence>
<evidence type="ECO:0000259" key="7">
    <source>
        <dbReference type="Pfam" id="PF13861"/>
    </source>
</evidence>
<evidence type="ECO:0000256" key="1">
    <source>
        <dbReference type="ARBA" id="ARBA00010577"/>
    </source>
</evidence>
<evidence type="ECO:0000256" key="4">
    <source>
        <dbReference type="ARBA" id="ARBA00024746"/>
    </source>
</evidence>
<name>A0A4V6RF34_9PROT</name>
<keyword evidence="3 5" id="KW-1005">Bacterial flagellum biogenesis</keyword>
<evidence type="ECO:0000256" key="2">
    <source>
        <dbReference type="ARBA" id="ARBA00016013"/>
    </source>
</evidence>
<comment type="similarity">
    <text evidence="1 5">Belongs to the FlgD family.</text>
</comment>
<keyword evidence="8" id="KW-0966">Cell projection</keyword>
<dbReference type="RefSeq" id="WP_135997043.1">
    <property type="nucleotide sequence ID" value="NZ_CP071057.1"/>
</dbReference>
<dbReference type="Gene3D" id="2.30.30.910">
    <property type="match status" value="1"/>
</dbReference>
<organism evidence="8 9">
    <name type="scientific">Marinicauda algicola</name>
    <dbReference type="NCBI Taxonomy" id="2029849"/>
    <lineage>
        <taxon>Bacteria</taxon>
        <taxon>Pseudomonadati</taxon>
        <taxon>Pseudomonadota</taxon>
        <taxon>Alphaproteobacteria</taxon>
        <taxon>Maricaulales</taxon>
        <taxon>Maricaulaceae</taxon>
        <taxon>Marinicauda</taxon>
    </lineage>
</organism>
<dbReference type="Gene3D" id="2.60.40.4070">
    <property type="match status" value="1"/>
</dbReference>
<dbReference type="AlphaFoldDB" id="A0A4V6RF34"/>
<feature type="domain" description="FlgD Tudor-like" evidence="7">
    <location>
        <begin position="88"/>
        <end position="216"/>
    </location>
</feature>
<dbReference type="Proteomes" id="UP000308054">
    <property type="component" value="Unassembled WGS sequence"/>
</dbReference>
<evidence type="ECO:0000259" key="6">
    <source>
        <dbReference type="Pfam" id="PF13860"/>
    </source>
</evidence>
<protein>
    <recommendedName>
        <fullName evidence="2 5">Basal-body rod modification protein FlgD</fullName>
    </recommendedName>
</protein>
<evidence type="ECO:0000313" key="9">
    <source>
        <dbReference type="Proteomes" id="UP000308054"/>
    </source>
</evidence>
<sequence length="227" mass="24111">MTEINPIGLALPNNSASGTELAAGQLADNFDTFLTLLTEQLQNQDPLNPMDSQQFVSQLVDFSSVEQLIGSNQSLQSLLELQSATARMSAVDYIGKQATVSTDEAALSGGQASWTYGLPREADRSQIVITNEQGRVVRTLDGETGAGPHDFTWDGRDDAGNLQPDGVYTLQVVAKDRDDNGMFVPVRVTGQVTGVDMSGEQVVVEMGGLRVPADRVIALRNAAAAAA</sequence>
<evidence type="ECO:0000256" key="5">
    <source>
        <dbReference type="RuleBase" id="RU362076"/>
    </source>
</evidence>
<gene>
    <name evidence="8" type="ORF">E5163_13920</name>
</gene>
<dbReference type="Pfam" id="PF13861">
    <property type="entry name" value="FLgD_tudor"/>
    <property type="match status" value="1"/>
</dbReference>
<comment type="function">
    <text evidence="4 5">Required for flagellar hook formation. May act as a scaffolding protein.</text>
</comment>
<proteinExistence type="inferred from homology"/>
<keyword evidence="8" id="KW-0969">Cilium</keyword>
<dbReference type="InterPro" id="IPR025963">
    <property type="entry name" value="FLgD_Tudor"/>
</dbReference>
<keyword evidence="9" id="KW-1185">Reference proteome</keyword>
<dbReference type="OrthoDB" id="9785233at2"/>